<comment type="subcellular location">
    <subcellularLocation>
        <location evidence="1 9">Cell inner membrane</location>
        <topology evidence="1 9">Multi-pass membrane protein</topology>
    </subcellularLocation>
</comment>
<feature type="transmembrane region" description="Helical" evidence="9">
    <location>
        <begin position="149"/>
        <end position="171"/>
    </location>
</feature>
<evidence type="ECO:0000313" key="11">
    <source>
        <dbReference type="EMBL" id="PWV97107.1"/>
    </source>
</evidence>
<keyword evidence="4 9" id="KW-0997">Cell inner membrane</keyword>
<comment type="function">
    <text evidence="9">Part of the tripartite ATP-independent periplasmic (TRAP) transport system.</text>
</comment>
<evidence type="ECO:0000256" key="6">
    <source>
        <dbReference type="ARBA" id="ARBA00022989"/>
    </source>
</evidence>
<dbReference type="GO" id="GO:0022857">
    <property type="term" value="F:transmembrane transporter activity"/>
    <property type="evidence" value="ECO:0007669"/>
    <property type="project" value="UniProtKB-UniRule"/>
</dbReference>
<evidence type="ECO:0000256" key="9">
    <source>
        <dbReference type="RuleBase" id="RU369079"/>
    </source>
</evidence>
<gene>
    <name evidence="11" type="ORF">DFR52_10718</name>
</gene>
<evidence type="ECO:0000256" key="4">
    <source>
        <dbReference type="ARBA" id="ARBA00022519"/>
    </source>
</evidence>
<feature type="domain" description="Tripartite ATP-independent periplasmic transporters DctQ component" evidence="10">
    <location>
        <begin position="33"/>
        <end position="172"/>
    </location>
</feature>
<dbReference type="InterPro" id="IPR007387">
    <property type="entry name" value="TRAP_DctQ"/>
</dbReference>
<name>A0A317PCG3_9HYPH</name>
<dbReference type="Proteomes" id="UP000246352">
    <property type="component" value="Unassembled WGS sequence"/>
</dbReference>
<protein>
    <recommendedName>
        <fullName evidence="9">TRAP transporter small permease protein</fullName>
    </recommendedName>
</protein>
<proteinExistence type="inferred from homology"/>
<dbReference type="PANTHER" id="PTHR35011">
    <property type="entry name" value="2,3-DIKETO-L-GULONATE TRAP TRANSPORTER SMALL PERMEASE PROTEIN YIAM"/>
    <property type="match status" value="1"/>
</dbReference>
<feature type="transmembrane region" description="Helical" evidence="9">
    <location>
        <begin position="59"/>
        <end position="75"/>
    </location>
</feature>
<keyword evidence="7 9" id="KW-0472">Membrane</keyword>
<feature type="transmembrane region" description="Helical" evidence="9">
    <location>
        <begin position="24"/>
        <end position="47"/>
    </location>
</feature>
<dbReference type="GO" id="GO:0015740">
    <property type="term" value="P:C4-dicarboxylate transport"/>
    <property type="evidence" value="ECO:0007669"/>
    <property type="project" value="TreeGrafter"/>
</dbReference>
<evidence type="ECO:0000313" key="12">
    <source>
        <dbReference type="Proteomes" id="UP000246352"/>
    </source>
</evidence>
<keyword evidence="5 9" id="KW-0812">Transmembrane</keyword>
<evidence type="ECO:0000259" key="10">
    <source>
        <dbReference type="Pfam" id="PF04290"/>
    </source>
</evidence>
<dbReference type="PANTHER" id="PTHR35011:SF2">
    <property type="entry name" value="2,3-DIKETO-L-GULONATE TRAP TRANSPORTER SMALL PERMEASE PROTEIN YIAM"/>
    <property type="match status" value="1"/>
</dbReference>
<comment type="similarity">
    <text evidence="8 9">Belongs to the TRAP transporter small permease family.</text>
</comment>
<comment type="caution">
    <text evidence="11">The sequence shown here is derived from an EMBL/GenBank/DDBJ whole genome shotgun (WGS) entry which is preliminary data.</text>
</comment>
<dbReference type="Pfam" id="PF04290">
    <property type="entry name" value="DctQ"/>
    <property type="match status" value="1"/>
</dbReference>
<feature type="transmembrane region" description="Helical" evidence="9">
    <location>
        <begin position="96"/>
        <end position="117"/>
    </location>
</feature>
<accession>A0A317PCG3</accession>
<evidence type="ECO:0000256" key="2">
    <source>
        <dbReference type="ARBA" id="ARBA00022448"/>
    </source>
</evidence>
<keyword evidence="2 9" id="KW-0813">Transport</keyword>
<dbReference type="AlphaFoldDB" id="A0A317PCG3"/>
<comment type="subunit">
    <text evidence="9">The complex comprises the extracytoplasmic solute receptor protein and the two transmembrane proteins.</text>
</comment>
<reference evidence="11 12" key="1">
    <citation type="submission" date="2018-05" db="EMBL/GenBank/DDBJ databases">
        <title>Genomic Encyclopedia of Type Strains, Phase IV (KMG-IV): sequencing the most valuable type-strain genomes for metagenomic binning, comparative biology and taxonomic classification.</title>
        <authorList>
            <person name="Goeker M."/>
        </authorList>
    </citation>
    <scope>NUCLEOTIDE SEQUENCE [LARGE SCALE GENOMIC DNA]</scope>
    <source>
        <strain evidence="11 12">DSM 16791</strain>
    </source>
</reference>
<evidence type="ECO:0000256" key="7">
    <source>
        <dbReference type="ARBA" id="ARBA00023136"/>
    </source>
</evidence>
<evidence type="ECO:0000256" key="8">
    <source>
        <dbReference type="ARBA" id="ARBA00038436"/>
    </source>
</evidence>
<dbReference type="EMBL" id="QGTR01000007">
    <property type="protein sequence ID" value="PWV97107.1"/>
    <property type="molecule type" value="Genomic_DNA"/>
</dbReference>
<keyword evidence="6 9" id="KW-1133">Transmembrane helix</keyword>
<evidence type="ECO:0000256" key="3">
    <source>
        <dbReference type="ARBA" id="ARBA00022475"/>
    </source>
</evidence>
<sequence length="194" mass="21807">MQASEARPGLGYAIVSAYERAMRFAAGSMMATIVIIMITQVTARYVFNSSLIWAEELCRYILIWMTFLLLGMSYQKGEFISLEMLPETLSLTARRVTRIVMSVPTLFFLALMTWAGWTYAARFDNQTIPALDFIWESIAGGTLNISIRWVYVSVSVGSALLFLHIFVDLLLRAGRLWRGEPDSTKTPPDSGEIA</sequence>
<dbReference type="OrthoDB" id="8449485at2"/>
<keyword evidence="3" id="KW-1003">Cell membrane</keyword>
<keyword evidence="12" id="KW-1185">Reference proteome</keyword>
<dbReference type="RefSeq" id="WP_158285020.1">
    <property type="nucleotide sequence ID" value="NZ_QGTR01000007.1"/>
</dbReference>
<organism evidence="11 12">
    <name type="scientific">Hoeflea marina</name>
    <dbReference type="NCBI Taxonomy" id="274592"/>
    <lineage>
        <taxon>Bacteria</taxon>
        <taxon>Pseudomonadati</taxon>
        <taxon>Pseudomonadota</taxon>
        <taxon>Alphaproteobacteria</taxon>
        <taxon>Hyphomicrobiales</taxon>
        <taxon>Rhizobiaceae</taxon>
        <taxon>Hoeflea</taxon>
    </lineage>
</organism>
<dbReference type="GO" id="GO:0005886">
    <property type="term" value="C:plasma membrane"/>
    <property type="evidence" value="ECO:0007669"/>
    <property type="project" value="UniProtKB-SubCell"/>
</dbReference>
<dbReference type="InterPro" id="IPR055348">
    <property type="entry name" value="DctQ"/>
</dbReference>
<evidence type="ECO:0000256" key="5">
    <source>
        <dbReference type="ARBA" id="ARBA00022692"/>
    </source>
</evidence>
<evidence type="ECO:0000256" key="1">
    <source>
        <dbReference type="ARBA" id="ARBA00004429"/>
    </source>
</evidence>